<reference evidence="1" key="1">
    <citation type="submission" date="2014-11" db="EMBL/GenBank/DDBJ databases">
        <authorList>
            <person name="Amaro Gonzalez C."/>
        </authorList>
    </citation>
    <scope>NUCLEOTIDE SEQUENCE</scope>
</reference>
<dbReference type="EMBL" id="GBXM01056796">
    <property type="protein sequence ID" value="JAH51781.1"/>
    <property type="molecule type" value="Transcribed_RNA"/>
</dbReference>
<evidence type="ECO:0000313" key="1">
    <source>
        <dbReference type="EMBL" id="JAH51781.1"/>
    </source>
</evidence>
<reference evidence="1" key="2">
    <citation type="journal article" date="2015" name="Fish Shellfish Immunol.">
        <title>Early steps in the European eel (Anguilla anguilla)-Vibrio vulnificus interaction in the gills: Role of the RtxA13 toxin.</title>
        <authorList>
            <person name="Callol A."/>
            <person name="Pajuelo D."/>
            <person name="Ebbesson L."/>
            <person name="Teles M."/>
            <person name="MacKenzie S."/>
            <person name="Amaro C."/>
        </authorList>
    </citation>
    <scope>NUCLEOTIDE SEQUENCE</scope>
</reference>
<protein>
    <submittedName>
        <fullName evidence="1">Uncharacterized protein</fullName>
    </submittedName>
</protein>
<proteinExistence type="predicted"/>
<sequence>MTAAATQKTLCIRVHYCTHVCLCILCTREGSSCVIVQSVSRCTESSEILHITAMHLKSVR</sequence>
<name>A0A0E9TDY4_ANGAN</name>
<organism evidence="1">
    <name type="scientific">Anguilla anguilla</name>
    <name type="common">European freshwater eel</name>
    <name type="synonym">Muraena anguilla</name>
    <dbReference type="NCBI Taxonomy" id="7936"/>
    <lineage>
        <taxon>Eukaryota</taxon>
        <taxon>Metazoa</taxon>
        <taxon>Chordata</taxon>
        <taxon>Craniata</taxon>
        <taxon>Vertebrata</taxon>
        <taxon>Euteleostomi</taxon>
        <taxon>Actinopterygii</taxon>
        <taxon>Neopterygii</taxon>
        <taxon>Teleostei</taxon>
        <taxon>Anguilliformes</taxon>
        <taxon>Anguillidae</taxon>
        <taxon>Anguilla</taxon>
    </lineage>
</organism>
<accession>A0A0E9TDY4</accession>
<dbReference type="AlphaFoldDB" id="A0A0E9TDY4"/>